<name>A0A143H8R6_9BACL</name>
<feature type="transmembrane region" description="Helical" evidence="4">
    <location>
        <begin position="16"/>
        <end position="35"/>
    </location>
</feature>
<dbReference type="GO" id="GO:0016020">
    <property type="term" value="C:membrane"/>
    <property type="evidence" value="ECO:0007669"/>
    <property type="project" value="InterPro"/>
</dbReference>
<protein>
    <recommendedName>
        <fullName evidence="5">Methyl-accepting transducer domain-containing protein</fullName>
    </recommendedName>
</protein>
<proteinExistence type="predicted"/>
<gene>
    <name evidence="6" type="ORF">ATY39_00915</name>
</gene>
<dbReference type="GO" id="GO:0007165">
    <property type="term" value="P:signal transduction"/>
    <property type="evidence" value="ECO:0007669"/>
    <property type="project" value="UniProtKB-KW"/>
</dbReference>
<feature type="transmembrane region" description="Helical" evidence="4">
    <location>
        <begin position="143"/>
        <end position="162"/>
    </location>
</feature>
<dbReference type="SUPFAM" id="SSF58104">
    <property type="entry name" value="Methyl-accepting chemotaxis protein (MCP) signaling domain"/>
    <property type="match status" value="1"/>
</dbReference>
<accession>A0A143H8R6</accession>
<dbReference type="KEGG" id="rst:ATY39_00915"/>
<evidence type="ECO:0000256" key="3">
    <source>
        <dbReference type="SAM" id="Coils"/>
    </source>
</evidence>
<dbReference type="EMBL" id="CP014806">
    <property type="protein sequence ID" value="AMW98102.1"/>
    <property type="molecule type" value="Genomic_DNA"/>
</dbReference>
<dbReference type="PROSITE" id="PS50111">
    <property type="entry name" value="CHEMOTAXIS_TRANSDUC_2"/>
    <property type="match status" value="1"/>
</dbReference>
<dbReference type="OrthoDB" id="242546at2"/>
<feature type="transmembrane region" description="Helical" evidence="4">
    <location>
        <begin position="41"/>
        <end position="59"/>
    </location>
</feature>
<feature type="transmembrane region" description="Helical" evidence="4">
    <location>
        <begin position="115"/>
        <end position="131"/>
    </location>
</feature>
<keyword evidence="4" id="KW-1133">Transmembrane helix</keyword>
<evidence type="ECO:0000313" key="6">
    <source>
        <dbReference type="EMBL" id="AMW98102.1"/>
    </source>
</evidence>
<dbReference type="Gene3D" id="1.10.287.950">
    <property type="entry name" value="Methyl-accepting chemotaxis protein"/>
    <property type="match status" value="1"/>
</dbReference>
<keyword evidence="3" id="KW-0175">Coiled coil</keyword>
<dbReference type="Pfam" id="PF00015">
    <property type="entry name" value="MCPsignal"/>
    <property type="match status" value="1"/>
</dbReference>
<feature type="coiled-coil region" evidence="3">
    <location>
        <begin position="382"/>
        <end position="433"/>
    </location>
</feature>
<dbReference type="AlphaFoldDB" id="A0A143H8R6"/>
<evidence type="ECO:0000256" key="4">
    <source>
        <dbReference type="SAM" id="Phobius"/>
    </source>
</evidence>
<evidence type="ECO:0000259" key="5">
    <source>
        <dbReference type="PROSITE" id="PS50111"/>
    </source>
</evidence>
<feature type="transmembrane region" description="Helical" evidence="4">
    <location>
        <begin position="68"/>
        <end position="87"/>
    </location>
</feature>
<reference evidence="6 7" key="1">
    <citation type="journal article" date="2016" name="Genome Announc.">
        <title>Whole-Genome Sequence of Rummeliibacillus stabekisii Strain PP9 Isolated from Antarctic Soil.</title>
        <authorList>
            <person name="da Mota F.F."/>
            <person name="Vollu R.E."/>
            <person name="Jurelevicius D."/>
            <person name="Seldin L."/>
        </authorList>
    </citation>
    <scope>NUCLEOTIDE SEQUENCE [LARGE SCALE GENOMIC DNA]</scope>
    <source>
        <strain evidence="6 7">PP9</strain>
    </source>
</reference>
<keyword evidence="1 2" id="KW-0807">Transducer</keyword>
<dbReference type="PANTHER" id="PTHR32089:SF112">
    <property type="entry name" value="LYSOZYME-LIKE PROTEIN-RELATED"/>
    <property type="match status" value="1"/>
</dbReference>
<organism evidence="6 7">
    <name type="scientific">Rummeliibacillus stabekisii</name>
    <dbReference type="NCBI Taxonomy" id="241244"/>
    <lineage>
        <taxon>Bacteria</taxon>
        <taxon>Bacillati</taxon>
        <taxon>Bacillota</taxon>
        <taxon>Bacilli</taxon>
        <taxon>Bacillales</taxon>
        <taxon>Caryophanaceae</taxon>
        <taxon>Rummeliibacillus</taxon>
    </lineage>
</organism>
<feature type="transmembrane region" description="Helical" evidence="4">
    <location>
        <begin position="93"/>
        <end position="110"/>
    </location>
</feature>
<dbReference type="InterPro" id="IPR004089">
    <property type="entry name" value="MCPsignal_dom"/>
</dbReference>
<evidence type="ECO:0000256" key="1">
    <source>
        <dbReference type="ARBA" id="ARBA00023224"/>
    </source>
</evidence>
<reference evidence="7" key="2">
    <citation type="submission" date="2016-03" db="EMBL/GenBank/DDBJ databases">
        <authorList>
            <person name="Ploux O."/>
        </authorList>
    </citation>
    <scope>NUCLEOTIDE SEQUENCE [LARGE SCALE GENOMIC DNA]</scope>
    <source>
        <strain evidence="7">PP9</strain>
    </source>
</reference>
<evidence type="ECO:0000313" key="7">
    <source>
        <dbReference type="Proteomes" id="UP000076021"/>
    </source>
</evidence>
<dbReference type="PANTHER" id="PTHR32089">
    <property type="entry name" value="METHYL-ACCEPTING CHEMOTAXIS PROTEIN MCPB"/>
    <property type="match status" value="1"/>
</dbReference>
<sequence>MTMDELKWEDLQKKNFYLFLMVFICSGLGTIAQLILSSTNLVRISLGISFLLFIIAYIAQKKINTLKIAFPYFVVAMIFLISMTLIFGQGESTLGTIALSFFLIIVASIHSNRKIYFTGVILGLITIYMNYANFKNEDIHSQLANVVLVYLLMIIGLYLQILQNGRVLDQALGYLRTVHEQAEKEKDTSNKLNTTVGTITSNLNDIKNTFENTTTSYQEMLGAVSEVSAGAEQQNYRINDIAQDIQYMHKTVLDIGRSLEGAKNETEEAGQQATQGAKNMKEMKDEIDNFSGFFQQLSQSVETLTSKIQETNTFTVAIKGITEQTNLLALNASIEAARAGEYGKGFAVVAEEIRKLASTTADTLVKIDENLSNVNTYNESTLSQLQVGAKRVEQQVETAEKSVNAFNHLYSAMQNLNQQMIVVASEIKSVEDKTGTIEANTNEFATIIEGSTASLEELNATLSMLADDQKKTTHNIVETYEAATQL</sequence>
<keyword evidence="4" id="KW-0472">Membrane</keyword>
<dbReference type="STRING" id="241244.ATY39_00915"/>
<keyword evidence="7" id="KW-1185">Reference proteome</keyword>
<evidence type="ECO:0000256" key="2">
    <source>
        <dbReference type="PROSITE-ProRule" id="PRU00284"/>
    </source>
</evidence>
<keyword evidence="4" id="KW-0812">Transmembrane</keyword>
<dbReference type="SMART" id="SM00283">
    <property type="entry name" value="MA"/>
    <property type="match status" value="1"/>
</dbReference>
<feature type="domain" description="Methyl-accepting transducer" evidence="5">
    <location>
        <begin position="209"/>
        <end position="459"/>
    </location>
</feature>
<dbReference type="Proteomes" id="UP000076021">
    <property type="component" value="Chromosome"/>
</dbReference>